<sequence>MATTTKQIIDATLAGVDSKEELEEDTILSLHRIFQHTFLEALDLIDRGKVTRFTHQGRDFIRVTGSDKTYHVYLDLMDIRIDKEVEGNNAVITGLGSKVATSWCPCEGFLSRIIMSTEERMCEHVLAALLAIRLGKLPERRYNNHELYLNFFDDLHV</sequence>
<dbReference type="PANTHER" id="PTHR28498">
    <property type="entry name" value="ZINC FINGER SWIM DOMAIN-CONTAINING PROTEIN 7"/>
    <property type="match status" value="1"/>
</dbReference>
<organism evidence="4 5">
    <name type="scientific">Rhizoctonia solani</name>
    <dbReference type="NCBI Taxonomy" id="456999"/>
    <lineage>
        <taxon>Eukaryota</taxon>
        <taxon>Fungi</taxon>
        <taxon>Dikarya</taxon>
        <taxon>Basidiomycota</taxon>
        <taxon>Agaricomycotina</taxon>
        <taxon>Agaricomycetes</taxon>
        <taxon>Cantharellales</taxon>
        <taxon>Ceratobasidiaceae</taxon>
        <taxon>Rhizoctonia</taxon>
    </lineage>
</organism>
<name>A0A0K6FKZ5_9AGAM</name>
<evidence type="ECO:0000256" key="1">
    <source>
        <dbReference type="PROSITE-ProRule" id="PRU00325"/>
    </source>
</evidence>
<gene>
    <name evidence="3" type="ORF">RDB_LOCUS10405</name>
    <name evidence="4" type="ORF">RSOLAG22IIIB_00365</name>
</gene>
<keyword evidence="5" id="KW-1185">Reference proteome</keyword>
<dbReference type="PANTHER" id="PTHR28498:SF1">
    <property type="entry name" value="ZINC FINGER SWIM DOMAIN-CONTAINING PROTEIN 7"/>
    <property type="match status" value="1"/>
</dbReference>
<evidence type="ECO:0000313" key="5">
    <source>
        <dbReference type="Proteomes" id="UP000044841"/>
    </source>
</evidence>
<dbReference type="EMBL" id="CAJMWT010000856">
    <property type="protein sequence ID" value="CAE6358198.1"/>
    <property type="molecule type" value="Genomic_DNA"/>
</dbReference>
<feature type="domain" description="SWIM-type" evidence="2">
    <location>
        <begin position="89"/>
        <end position="133"/>
    </location>
</feature>
<evidence type="ECO:0000313" key="3">
    <source>
        <dbReference type="EMBL" id="CAE6358198.1"/>
    </source>
</evidence>
<reference evidence="3" key="2">
    <citation type="submission" date="2021-01" db="EMBL/GenBank/DDBJ databases">
        <authorList>
            <person name="Kaushik A."/>
        </authorList>
    </citation>
    <scope>NUCLEOTIDE SEQUENCE</scope>
    <source>
        <strain evidence="3">AG2-2IIIB</strain>
    </source>
</reference>
<accession>A0A0K6FKZ5</accession>
<dbReference type="GO" id="GO:0000724">
    <property type="term" value="P:double-strand break repair via homologous recombination"/>
    <property type="evidence" value="ECO:0007669"/>
    <property type="project" value="TreeGrafter"/>
</dbReference>
<dbReference type="AlphaFoldDB" id="A0A0K6FKZ5"/>
<evidence type="ECO:0000259" key="2">
    <source>
        <dbReference type="PROSITE" id="PS50966"/>
    </source>
</evidence>
<dbReference type="GO" id="GO:0008270">
    <property type="term" value="F:zinc ion binding"/>
    <property type="evidence" value="ECO:0007669"/>
    <property type="project" value="UniProtKB-KW"/>
</dbReference>
<dbReference type="InterPro" id="IPR007527">
    <property type="entry name" value="Znf_SWIM"/>
</dbReference>
<reference evidence="4 5" key="1">
    <citation type="submission" date="2015-07" db="EMBL/GenBank/DDBJ databases">
        <authorList>
            <person name="Noorani M."/>
        </authorList>
    </citation>
    <scope>NUCLEOTIDE SEQUENCE [LARGE SCALE GENOMIC DNA]</scope>
    <source>
        <strain evidence="4">BBA 69670</strain>
    </source>
</reference>
<dbReference type="PROSITE" id="PS50966">
    <property type="entry name" value="ZF_SWIM"/>
    <property type="match status" value="1"/>
</dbReference>
<keyword evidence="1" id="KW-0863">Zinc-finger</keyword>
<dbReference type="Proteomes" id="UP000663843">
    <property type="component" value="Unassembled WGS sequence"/>
</dbReference>
<keyword evidence="1" id="KW-0479">Metal-binding</keyword>
<keyword evidence="1" id="KW-0862">Zinc</keyword>
<evidence type="ECO:0000313" key="4">
    <source>
        <dbReference type="EMBL" id="CUA66915.1"/>
    </source>
</evidence>
<dbReference type="EMBL" id="CYGV01000001">
    <property type="protein sequence ID" value="CUA66915.1"/>
    <property type="molecule type" value="Genomic_DNA"/>
</dbReference>
<proteinExistence type="predicted"/>
<protein>
    <recommendedName>
        <fullName evidence="2">SWIM-type domain-containing protein</fullName>
    </recommendedName>
</protein>
<dbReference type="Proteomes" id="UP000044841">
    <property type="component" value="Unassembled WGS sequence"/>
</dbReference>